<proteinExistence type="predicted"/>
<feature type="transmembrane region" description="Helical" evidence="1">
    <location>
        <begin position="7"/>
        <end position="30"/>
    </location>
</feature>
<keyword evidence="1" id="KW-1133">Transmembrane helix</keyword>
<dbReference type="Proteomes" id="UP001230220">
    <property type="component" value="Unassembled WGS sequence"/>
</dbReference>
<keyword evidence="1" id="KW-0812">Transmembrane</keyword>
<accession>A0ABU0E6N0</accession>
<gene>
    <name evidence="2" type="ORF">J2S15_003317</name>
</gene>
<evidence type="ECO:0000256" key="1">
    <source>
        <dbReference type="SAM" id="Phobius"/>
    </source>
</evidence>
<evidence type="ECO:0000313" key="3">
    <source>
        <dbReference type="Proteomes" id="UP001230220"/>
    </source>
</evidence>
<protein>
    <submittedName>
        <fullName evidence="2">PurR-regulated permease PerM</fullName>
    </submittedName>
</protein>
<organism evidence="2 3">
    <name type="scientific">Breznakia pachnodae</name>
    <dbReference type="NCBI Taxonomy" id="265178"/>
    <lineage>
        <taxon>Bacteria</taxon>
        <taxon>Bacillati</taxon>
        <taxon>Bacillota</taxon>
        <taxon>Erysipelotrichia</taxon>
        <taxon>Erysipelotrichales</taxon>
        <taxon>Erysipelotrichaceae</taxon>
        <taxon>Breznakia</taxon>
    </lineage>
</organism>
<dbReference type="RefSeq" id="WP_307410291.1">
    <property type="nucleotide sequence ID" value="NZ_JAUSUR010000007.1"/>
</dbReference>
<name>A0ABU0E6N0_9FIRM</name>
<comment type="caution">
    <text evidence="2">The sequence shown here is derived from an EMBL/GenBank/DDBJ whole genome shotgun (WGS) entry which is preliminary data.</text>
</comment>
<dbReference type="EMBL" id="JAUSUR010000007">
    <property type="protein sequence ID" value="MDQ0362563.1"/>
    <property type="molecule type" value="Genomic_DNA"/>
</dbReference>
<evidence type="ECO:0000313" key="2">
    <source>
        <dbReference type="EMBL" id="MDQ0362563.1"/>
    </source>
</evidence>
<keyword evidence="1" id="KW-0472">Membrane</keyword>
<sequence>MKKKYKVRWSVVIMILVATIVASASLYFYIPFAIDFYKENIKEQPINKEQYIEEKVDVTQEELVYDFFIDEAGEIYSESETQYEYKVWNEELNVYKNIRKSEKLEWVKGNSIRVEANVVKYSISYDVGRIYNDDGKLTDSWLYYEIPILDKQSENDYIEYAEWKNERIDSAYNTYLNRLEGKVLNIKSLLYGFLTLLVGALMILTYASFILEIYDEVIEIKDKESKGDGD</sequence>
<reference evidence="2 3" key="1">
    <citation type="submission" date="2023-07" db="EMBL/GenBank/DDBJ databases">
        <title>Genomic Encyclopedia of Type Strains, Phase IV (KMG-IV): sequencing the most valuable type-strain genomes for metagenomic binning, comparative biology and taxonomic classification.</title>
        <authorList>
            <person name="Goeker M."/>
        </authorList>
    </citation>
    <scope>NUCLEOTIDE SEQUENCE [LARGE SCALE GENOMIC DNA]</scope>
    <source>
        <strain evidence="2 3">DSM 16784</strain>
    </source>
</reference>
<feature type="transmembrane region" description="Helical" evidence="1">
    <location>
        <begin position="189"/>
        <end position="211"/>
    </location>
</feature>
<keyword evidence="3" id="KW-1185">Reference proteome</keyword>